<comment type="similarity">
    <text evidence="1">Belongs to the staphylococcal/streptococcal toxin family.</text>
</comment>
<evidence type="ECO:0000256" key="1">
    <source>
        <dbReference type="ARBA" id="ARBA00008401"/>
    </source>
</evidence>
<dbReference type="GO" id="GO:0005576">
    <property type="term" value="C:extracellular region"/>
    <property type="evidence" value="ECO:0007669"/>
    <property type="project" value="InterPro"/>
</dbReference>
<feature type="chain" id="PRO_5043445002" evidence="3">
    <location>
        <begin position="23"/>
        <end position="356"/>
    </location>
</feature>
<accession>A0A641A8P4</accession>
<dbReference type="PRINTS" id="PR01800">
    <property type="entry name" value="STAPHEXOTOXN"/>
</dbReference>
<evidence type="ECO:0000256" key="2">
    <source>
        <dbReference type="SAM" id="MobiDB-lite"/>
    </source>
</evidence>
<dbReference type="InterPro" id="IPR015282">
    <property type="entry name" value="SSL_OB"/>
</dbReference>
<dbReference type="Pfam" id="PF09199">
    <property type="entry name" value="SSL_OB"/>
    <property type="match status" value="1"/>
</dbReference>
<dbReference type="InterPro" id="IPR013307">
    <property type="entry name" value="Superantigen_bac"/>
</dbReference>
<feature type="compositionally biased region" description="Basic and acidic residues" evidence="2">
    <location>
        <begin position="69"/>
        <end position="104"/>
    </location>
</feature>
<evidence type="ECO:0000313" key="4">
    <source>
        <dbReference type="EMBL" id="KAA1273978.1"/>
    </source>
</evidence>
<evidence type="ECO:0000256" key="3">
    <source>
        <dbReference type="SAM" id="SignalP"/>
    </source>
</evidence>
<keyword evidence="3" id="KW-0732">Signal</keyword>
<dbReference type="InterPro" id="IPR006123">
    <property type="entry name" value="Toxin_b-grasp_Staph/Strep"/>
</dbReference>
<dbReference type="PROSITE" id="PS00278">
    <property type="entry name" value="STAPH_STREP_TOXIN_2"/>
    <property type="match status" value="1"/>
</dbReference>
<dbReference type="PRINTS" id="PR01898">
    <property type="entry name" value="SAGSUPRFAMLY"/>
</dbReference>
<dbReference type="SUPFAM" id="SSF50203">
    <property type="entry name" value="Bacterial enterotoxins"/>
    <property type="match status" value="1"/>
</dbReference>
<dbReference type="Gene3D" id="3.10.20.120">
    <property type="match status" value="1"/>
</dbReference>
<dbReference type="InterPro" id="IPR008375">
    <property type="entry name" value="Staph_exotoxin"/>
</dbReference>
<dbReference type="SUPFAM" id="SSF54334">
    <property type="entry name" value="Superantigen toxins, C-terminal domain"/>
    <property type="match status" value="1"/>
</dbReference>
<dbReference type="InterPro" id="IPR008992">
    <property type="entry name" value="Enterotoxin"/>
</dbReference>
<organism evidence="4">
    <name type="scientific">Staphylococcus aureus</name>
    <dbReference type="NCBI Taxonomy" id="1280"/>
    <lineage>
        <taxon>Bacteria</taxon>
        <taxon>Bacillati</taxon>
        <taxon>Bacillota</taxon>
        <taxon>Bacilli</taxon>
        <taxon>Bacillales</taxon>
        <taxon>Staphylococcaceae</taxon>
        <taxon>Staphylococcus</taxon>
    </lineage>
</organism>
<dbReference type="NCBIfam" id="NF009873">
    <property type="entry name" value="PRK13335.1"/>
    <property type="match status" value="1"/>
</dbReference>
<sequence length="356" mass="40226">MKMRTIAKTSLALGLLTTGAITVTTQSVKAEKIQSTKVDKVPTLKAERLAMINITAGANSATTQAANTRQERTPKLEKAPNTNEEKTSASKIEKISQPKQEEQKTLNISATPAPKQEQSQTTTESTTQQTKMTTPPSTNTPQPMQSTKSDTPQSPTIKQAQTDMTPKYEDLRAYYTKPSFEFEKQFGFLLKPWTTVRFMNVIPNRFIYKIALVGKDEKKYKDGPYDNIDVFIVLEDNKYQLKKYSVGGITKTNSKKVNHKVELSITKKDNQGMISRDVSEYMITKEEISLKELDFKLRKQLIEKHNLYGNMGSGTIVIKMKNGGKYTFELHKKLQEHRMADVIDGTNIDNIEVNIK</sequence>
<dbReference type="EMBL" id="RAQZ01000002">
    <property type="protein sequence ID" value="KAA1273978.1"/>
    <property type="molecule type" value="Genomic_DNA"/>
</dbReference>
<comment type="caution">
    <text evidence="4">The sequence shown here is derived from an EMBL/GenBank/DDBJ whole genome shotgun (WGS) entry which is preliminary data.</text>
</comment>
<gene>
    <name evidence="4" type="ORF">D7S40_07455</name>
</gene>
<dbReference type="RefSeq" id="WP_000784029.1">
    <property type="nucleotide sequence ID" value="NZ_AP015012.1"/>
</dbReference>
<dbReference type="Pfam" id="PF02876">
    <property type="entry name" value="Stap_Strp_tox_C"/>
    <property type="match status" value="1"/>
</dbReference>
<dbReference type="InterPro" id="IPR016091">
    <property type="entry name" value="SuperAg_toxin_C"/>
</dbReference>
<protein>
    <submittedName>
        <fullName evidence="4">Superantigen-like protein SSL3</fullName>
    </submittedName>
</protein>
<dbReference type="InterPro" id="IPR006126">
    <property type="entry name" value="Staph/Strept_toxin_CS"/>
</dbReference>
<feature type="compositionally biased region" description="Polar residues" evidence="2">
    <location>
        <begin position="139"/>
        <end position="164"/>
    </location>
</feature>
<name>A0A641A8P4_STAAU</name>
<feature type="region of interest" description="Disordered" evidence="2">
    <location>
        <begin position="61"/>
        <end position="165"/>
    </location>
</feature>
<proteinExistence type="inferred from homology"/>
<feature type="signal peptide" evidence="3">
    <location>
        <begin position="1"/>
        <end position="22"/>
    </location>
</feature>
<reference evidence="4" key="1">
    <citation type="submission" date="2018-09" db="EMBL/GenBank/DDBJ databases">
        <title>The microbial basis of impaired wound healing: differential roles for pathogens, 'bystanders', and strain-level diversification in clinical outcomes.</title>
        <authorList>
            <person name="Kalan L.R."/>
            <person name="Meisel J.S."/>
            <person name="Loesche M.A."/>
            <person name="Horwinski J."/>
            <person name="Soaita I."/>
            <person name="Chen X."/>
            <person name="Gardner S.E."/>
            <person name="Grice E.A."/>
        </authorList>
    </citation>
    <scope>NUCLEOTIDE SEQUENCE</scope>
    <source>
        <strain evidence="4">LK35</strain>
    </source>
</reference>
<feature type="compositionally biased region" description="Low complexity" evidence="2">
    <location>
        <begin position="114"/>
        <end position="137"/>
    </location>
</feature>
<dbReference type="AlphaFoldDB" id="A0A641A8P4"/>
<dbReference type="Gene3D" id="2.40.50.110">
    <property type="match status" value="1"/>
</dbReference>